<dbReference type="GeneTree" id="ENSGT00390000007046"/>
<dbReference type="CDD" id="cd12481">
    <property type="entry name" value="RRM2_U2B"/>
    <property type="match status" value="1"/>
</dbReference>
<dbReference type="InterPro" id="IPR000504">
    <property type="entry name" value="RRM_dom"/>
</dbReference>
<dbReference type="FunFam" id="3.30.70.330:FF:000029">
    <property type="entry name" value="U2 small nuclear ribonucleoprotein B"/>
    <property type="match status" value="1"/>
</dbReference>
<dbReference type="Ensembl" id="ENSRFET00010011210.1">
    <property type="protein sequence ID" value="ENSRFEP00010010250.1"/>
    <property type="gene ID" value="ENSRFEG00010006960.1"/>
</dbReference>
<evidence type="ECO:0000313" key="18">
    <source>
        <dbReference type="Proteomes" id="UP000472240"/>
    </source>
</evidence>
<feature type="domain" description="RRM" evidence="16">
    <location>
        <begin position="184"/>
        <end position="258"/>
    </location>
</feature>
<dbReference type="GO" id="GO:0071005">
    <property type="term" value="C:U2-type precatalytic spliceosome"/>
    <property type="evidence" value="ECO:0007669"/>
    <property type="project" value="Ensembl"/>
</dbReference>
<dbReference type="InParanoid" id="A0A671EB52"/>
<evidence type="ECO:0000256" key="13">
    <source>
        <dbReference type="PROSITE-ProRule" id="PRU00176"/>
    </source>
</evidence>
<evidence type="ECO:0000256" key="5">
    <source>
        <dbReference type="ARBA" id="ARBA00022728"/>
    </source>
</evidence>
<evidence type="ECO:0000256" key="11">
    <source>
        <dbReference type="ARBA" id="ARBA00054893"/>
    </source>
</evidence>
<dbReference type="FunFam" id="3.30.70.330:FF:000039">
    <property type="entry name" value="U1 small nuclear ribonucleoprotein A"/>
    <property type="match status" value="1"/>
</dbReference>
<dbReference type="RefSeq" id="XP_032951317.1">
    <property type="nucleotide sequence ID" value="XM_033095426.1"/>
</dbReference>
<dbReference type="GO" id="GO:0036464">
    <property type="term" value="C:cytoplasmic ribonucleoprotein granule"/>
    <property type="evidence" value="ECO:0007669"/>
    <property type="project" value="Ensembl"/>
</dbReference>
<evidence type="ECO:0000256" key="7">
    <source>
        <dbReference type="ARBA" id="ARBA00022884"/>
    </source>
</evidence>
<evidence type="ECO:0000256" key="2">
    <source>
        <dbReference type="ARBA" id="ARBA00007243"/>
    </source>
</evidence>
<keyword evidence="15" id="KW-0732">Signal</keyword>
<dbReference type="InterPro" id="IPR035979">
    <property type="entry name" value="RBD_domain_sf"/>
</dbReference>
<keyword evidence="5" id="KW-0747">Spliceosome</keyword>
<dbReference type="GO" id="GO:0003723">
    <property type="term" value="F:RNA binding"/>
    <property type="evidence" value="ECO:0007669"/>
    <property type="project" value="UniProtKB-UniRule"/>
</dbReference>
<dbReference type="KEGG" id="rfq:117016221"/>
<dbReference type="Pfam" id="PF00076">
    <property type="entry name" value="RRM_1"/>
    <property type="match status" value="2"/>
</dbReference>
<dbReference type="OrthoDB" id="277802at2759"/>
<dbReference type="GO" id="GO:0001650">
    <property type="term" value="C:fibrillar center"/>
    <property type="evidence" value="ECO:0007669"/>
    <property type="project" value="Ensembl"/>
</dbReference>
<name>A0A671EB52_RHIFE</name>
<reference evidence="17" key="5">
    <citation type="submission" date="2025-09" db="UniProtKB">
        <authorList>
            <consortium name="Ensembl"/>
        </authorList>
    </citation>
    <scope>IDENTIFICATION</scope>
</reference>
<reference evidence="18" key="3">
    <citation type="submission" date="2018-12" db="EMBL/GenBank/DDBJ databases">
        <title>G10K-VGP greater horseshoe bat female genome, primary haplotype.</title>
        <authorList>
            <person name="Teeling E."/>
            <person name="Myers G."/>
            <person name="Vernes S."/>
            <person name="Pippel M."/>
            <person name="Winkler S."/>
            <person name="Fedrigo O."/>
            <person name="Rhie A."/>
            <person name="Koren S."/>
            <person name="Phillippy A."/>
            <person name="Lewin H."/>
            <person name="Damas J."/>
            <person name="Howe K."/>
            <person name="Mountcastle J."/>
            <person name="Jarvis E.D."/>
        </authorList>
    </citation>
    <scope>NUCLEOTIDE SEQUENCE [LARGE SCALE GENOMIC DNA]</scope>
</reference>
<dbReference type="AlphaFoldDB" id="A0A671EB52"/>
<comment type="subunit">
    <text evidence="12">U1 snRNP is composed of the 7 core Sm proteins SNRPB, SNRPD1, SNRPD2, SNRPD3, SNRPE, SNRPF and SNRPG that assemble in a heptameric protein ring on the Sm site of the small nuclear RNA to form the core snRNP, and at least three U1 snRNP-specific proteins SNRNP70/U1-70K, SNRPA/U1-A and SNRPC/U1-C. Interacts with SFPQ; component of a snRNP-free complex with SFPQ.</text>
</comment>
<dbReference type="Proteomes" id="UP000472240">
    <property type="component" value="Chromosome 23"/>
</dbReference>
<dbReference type="PANTHER" id="PTHR10501">
    <property type="entry name" value="U1 SMALL NUCLEAR RIBONUCLEOPROTEIN A/U2 SMALL NUCLEAR RIBONUCLEOPROTEIN B"/>
    <property type="match status" value="1"/>
</dbReference>
<proteinExistence type="inferred from homology"/>
<dbReference type="Gene3D" id="3.30.70.330">
    <property type="match status" value="2"/>
</dbReference>
<organism evidence="17 18">
    <name type="scientific">Rhinolophus ferrumequinum</name>
    <name type="common">Greater horseshoe bat</name>
    <dbReference type="NCBI Taxonomy" id="59479"/>
    <lineage>
        <taxon>Eukaryota</taxon>
        <taxon>Metazoa</taxon>
        <taxon>Chordata</taxon>
        <taxon>Craniata</taxon>
        <taxon>Vertebrata</taxon>
        <taxon>Euteleostomi</taxon>
        <taxon>Mammalia</taxon>
        <taxon>Eutheria</taxon>
        <taxon>Laurasiatheria</taxon>
        <taxon>Chiroptera</taxon>
        <taxon>Yinpterochiroptera</taxon>
        <taxon>Rhinolophoidea</taxon>
        <taxon>Rhinolophidae</taxon>
        <taxon>Rhinolophinae</taxon>
        <taxon>Rhinolophus</taxon>
    </lineage>
</organism>
<dbReference type="InterPro" id="IPR034564">
    <property type="entry name" value="U2B''_RRM1"/>
</dbReference>
<keyword evidence="18" id="KW-1185">Reference proteome</keyword>
<dbReference type="GO" id="GO:0016607">
    <property type="term" value="C:nuclear speck"/>
    <property type="evidence" value="ECO:0007669"/>
    <property type="project" value="Ensembl"/>
</dbReference>
<evidence type="ECO:0000256" key="3">
    <source>
        <dbReference type="ARBA" id="ARBA00017955"/>
    </source>
</evidence>
<dbReference type="CTD" id="6629"/>
<dbReference type="InterPro" id="IPR034562">
    <property type="entry name" value="U2B''_RRM2"/>
</dbReference>
<evidence type="ECO:0000259" key="16">
    <source>
        <dbReference type="PROSITE" id="PS50102"/>
    </source>
</evidence>
<comment type="subcellular location">
    <subcellularLocation>
        <location evidence="1">Nucleus</location>
    </subcellularLocation>
</comment>
<feature type="region of interest" description="Disordered" evidence="14">
    <location>
        <begin position="132"/>
        <end position="178"/>
    </location>
</feature>
<feature type="chain" id="PRO_5025647188" description="U1 small nuclear ribonucleoprotein A" evidence="15">
    <location>
        <begin position="26"/>
        <end position="258"/>
    </location>
</feature>
<keyword evidence="9" id="KW-0539">Nucleus</keyword>
<dbReference type="SMART" id="SM00360">
    <property type="entry name" value="RRM"/>
    <property type="match status" value="2"/>
</dbReference>
<evidence type="ECO:0000256" key="6">
    <source>
        <dbReference type="ARBA" id="ARBA00022737"/>
    </source>
</evidence>
<keyword evidence="7 13" id="KW-0694">RNA-binding</keyword>
<keyword evidence="8" id="KW-0508">mRNA splicing</keyword>
<dbReference type="CDD" id="cd12478">
    <property type="entry name" value="RRM1_U2B"/>
    <property type="match status" value="1"/>
</dbReference>
<sequence>MVGLLPASGYVSGFVFLVATAPASGCLNSLTQNMDIRPNHTIYINNMNDKIKKEELKRSLYALFSQFGHVVDIVALKTMKMRGQAFVIFKELGSSTNALRQLQGFPFYGKPMRIQYAKTDSDIISKMRGTFADKEKKKEKKKAKTVEQTAMTANKKPGQGTPNSANTQGNATPNPQVPDYPPNYILFLNNLPEETNEMMLSMLFNQFPGFKEVRLVPGRHDIAFVEFENDGQAGAARDALQGFKITPSHAMKITYAKK</sequence>
<evidence type="ECO:0000256" key="14">
    <source>
        <dbReference type="SAM" id="MobiDB-lite"/>
    </source>
</evidence>
<evidence type="ECO:0000256" key="9">
    <source>
        <dbReference type="ARBA" id="ARBA00023242"/>
    </source>
</evidence>
<evidence type="ECO:0000256" key="1">
    <source>
        <dbReference type="ARBA" id="ARBA00004123"/>
    </source>
</evidence>
<protein>
    <recommendedName>
        <fullName evidence="3">U1 small nuclear ribonucleoprotein A</fullName>
    </recommendedName>
</protein>
<evidence type="ECO:0000256" key="10">
    <source>
        <dbReference type="ARBA" id="ARBA00023274"/>
    </source>
</evidence>
<evidence type="ECO:0000313" key="17">
    <source>
        <dbReference type="Ensembl" id="ENSRFEP00010010250.1"/>
    </source>
</evidence>
<reference evidence="17 18" key="2">
    <citation type="journal article" date="2018" name="Annu Rev Anim Biosci">
        <title>Bat Biology, Genomes, and the Bat1K Project: To Generate Chromosome-Level Genomes for All Living Bat Species.</title>
        <authorList>
            <person name="Teeling E.C."/>
            <person name="Vernes S.C."/>
            <person name="Davalos L.M."/>
            <person name="Ray D.A."/>
            <person name="Gilbert M.T.P."/>
            <person name="Myers E."/>
        </authorList>
    </citation>
    <scope>NUCLEOTIDE SEQUENCE</scope>
</reference>
<evidence type="ECO:0000256" key="15">
    <source>
        <dbReference type="SAM" id="SignalP"/>
    </source>
</evidence>
<dbReference type="GO" id="GO:0071007">
    <property type="term" value="C:U2-type catalytic step 2 spliceosome"/>
    <property type="evidence" value="ECO:0007669"/>
    <property type="project" value="Ensembl"/>
</dbReference>
<feature type="signal peptide" evidence="15">
    <location>
        <begin position="1"/>
        <end position="25"/>
    </location>
</feature>
<comment type="function">
    <text evidence="11">Component of the spliceosomal U1 snRNP, which is essential for recognition of the pre-mRNA 5' splice-site and the subsequent assembly of the spliceosome. U1 snRNP is the first snRNP to interact with pre-mRNA. This interaction is required for the subsequent binding of U2 snRNP and the U4/U6/U5 tri-snRNP. SNRPA binds stem loop II of U1 snRNA. In a snRNP-free form (SF-A) may be involved in coupled pre-mRNA splicing and polyadenylation process. May bind preferentially to the 5'-UGCAC-3' motif on RNAs.</text>
</comment>
<keyword evidence="6" id="KW-0677">Repeat</keyword>
<dbReference type="PROSITE" id="PS50102">
    <property type="entry name" value="RRM"/>
    <property type="match status" value="2"/>
</dbReference>
<dbReference type="FunCoup" id="A0A671EB52">
    <property type="interactions" value="3686"/>
</dbReference>
<dbReference type="SUPFAM" id="SSF54928">
    <property type="entry name" value="RNA-binding domain, RBD"/>
    <property type="match status" value="1"/>
</dbReference>
<evidence type="ECO:0000256" key="8">
    <source>
        <dbReference type="ARBA" id="ARBA00023187"/>
    </source>
</evidence>
<keyword evidence="10" id="KW-0687">Ribonucleoprotein</keyword>
<dbReference type="GO" id="GO:0000398">
    <property type="term" value="P:mRNA splicing, via spliceosome"/>
    <property type="evidence" value="ECO:0007669"/>
    <property type="project" value="Ensembl"/>
</dbReference>
<dbReference type="OMA" id="LKKGWVM"/>
<evidence type="ECO:0000256" key="4">
    <source>
        <dbReference type="ARBA" id="ARBA00022664"/>
    </source>
</evidence>
<dbReference type="GO" id="GO:0005686">
    <property type="term" value="C:U2 snRNP"/>
    <property type="evidence" value="ECO:0007669"/>
    <property type="project" value="Ensembl"/>
</dbReference>
<dbReference type="InterPro" id="IPR012677">
    <property type="entry name" value="Nucleotide-bd_a/b_plait_sf"/>
</dbReference>
<keyword evidence="4" id="KW-0507">mRNA processing</keyword>
<gene>
    <name evidence="17" type="primary">SNRPB2</name>
</gene>
<accession>A0A671EB52</accession>
<reference evidence="17" key="4">
    <citation type="submission" date="2025-08" db="UniProtKB">
        <authorList>
            <consortium name="Ensembl"/>
        </authorList>
    </citation>
    <scope>IDENTIFICATION</scope>
</reference>
<evidence type="ECO:0000256" key="12">
    <source>
        <dbReference type="ARBA" id="ARBA00063339"/>
    </source>
</evidence>
<reference evidence="17 18" key="1">
    <citation type="journal article" date="2015" name="Annu Rev Anim Biosci">
        <title>The Genome 10K Project: a way forward.</title>
        <authorList>
            <person name="Koepfli K.P."/>
            <person name="Paten B."/>
            <person name="O'Brien S.J."/>
            <person name="Koepfli K.P."/>
            <person name="Paten B."/>
            <person name="Antunes A."/>
            <person name="Belov K."/>
            <person name="Bustamante C."/>
            <person name="Castoe T.A."/>
            <person name="Clawson H."/>
            <person name="Crawford A.J."/>
            <person name="Diekhans M."/>
            <person name="Distel D."/>
            <person name="Durbin R."/>
            <person name="Earl D."/>
            <person name="Fujita M.K."/>
            <person name="Gamble T."/>
            <person name="Georges A."/>
            <person name="Gemmell N."/>
            <person name="Gilbert M.T."/>
            <person name="Graves J.M."/>
            <person name="Green R.E."/>
            <person name="Hickey G."/>
            <person name="Jarvis E.D."/>
            <person name="Johnson W."/>
            <person name="Komissarov A."/>
            <person name="Korf I."/>
            <person name="Kuhn R."/>
            <person name="Larkin D.M."/>
            <person name="Lewin H."/>
            <person name="Lopez J.V."/>
            <person name="Ma J."/>
            <person name="Marques-Bonet T."/>
            <person name="Miller W."/>
            <person name="Murphy R."/>
            <person name="Pevzner P."/>
            <person name="Shapiro B."/>
            <person name="Steiner C."/>
            <person name="Tamazian G."/>
            <person name="Venkatesh B."/>
            <person name="Wang J."/>
            <person name="Wayne R."/>
            <person name="Wiley E."/>
            <person name="Yang H."/>
            <person name="Zhang G."/>
            <person name="Haussler D."/>
            <person name="Ryder O."/>
            <person name="O'Brien S.J."/>
        </authorList>
    </citation>
    <scope>NUCLEOTIDE SEQUENCE</scope>
</reference>
<feature type="compositionally biased region" description="Polar residues" evidence="14">
    <location>
        <begin position="160"/>
        <end position="174"/>
    </location>
</feature>
<comment type="similarity">
    <text evidence="2">Belongs to the RRM U1 A/B'' family.</text>
</comment>
<dbReference type="GeneID" id="117016221"/>
<feature type="domain" description="RRM" evidence="16">
    <location>
        <begin position="40"/>
        <end position="119"/>
    </location>
</feature>